<comment type="similarity">
    <text evidence="2">Belongs to the sulfatase family.</text>
</comment>
<feature type="domain" description="Sulfatase N-terminal" evidence="8">
    <location>
        <begin position="31"/>
        <end position="237"/>
    </location>
</feature>
<feature type="region of interest" description="Disordered" evidence="7">
    <location>
        <begin position="294"/>
        <end position="319"/>
    </location>
</feature>
<reference evidence="9 10" key="1">
    <citation type="journal article" date="2011" name="J. Bacteriol.">
        <title>Genome sequence of Chthoniobacter flavus Ellin428, an aerobic heterotrophic soil bacterium.</title>
        <authorList>
            <person name="Kant R."/>
            <person name="van Passel M.W."/>
            <person name="Palva A."/>
            <person name="Lucas S."/>
            <person name="Lapidus A."/>
            <person name="Glavina Del Rio T."/>
            <person name="Dalin E."/>
            <person name="Tice H."/>
            <person name="Bruce D."/>
            <person name="Goodwin L."/>
            <person name="Pitluck S."/>
            <person name="Larimer F.W."/>
            <person name="Land M.L."/>
            <person name="Hauser L."/>
            <person name="Sangwan P."/>
            <person name="de Vos W.M."/>
            <person name="Janssen P.H."/>
            <person name="Smidt H."/>
        </authorList>
    </citation>
    <scope>NUCLEOTIDE SEQUENCE [LARGE SCALE GENOMIC DNA]</scope>
    <source>
        <strain evidence="9 10">Ellin428</strain>
    </source>
</reference>
<dbReference type="SUPFAM" id="SSF53649">
    <property type="entry name" value="Alkaline phosphatase-like"/>
    <property type="match status" value="1"/>
</dbReference>
<dbReference type="InParanoid" id="B4CXH4"/>
<gene>
    <name evidence="9" type="ORF">CfE428DRAFT_1265</name>
</gene>
<sequence>MPHTGWTGTRKKMQDEAAAAGQPDPFLNVPEEIRRGLPVESLDVADNELGDGQLADKAISVLRQVKDRPFFLGVGFVRPHLPFVAPKKYFDLYDPATLPCAPVSTLPSTTPALAVNDSTELRTQYREVPASGPLPEPLARRLVHGYFACASYVDAQVGRVLEELDRLGLSENTIVVVTGDNGFHLGDLGQWCKATNFEVATRIPLIIRVPGMKAPGGKSRALVELVGLYPTLCDLAHLPKPAHLEGQSFASLMDAPDRDLFKAALSQFPRKNAMGRSLRTDRYRYTEWQSQSSGKPLARELYDEEADPHEAANLAGRPENAALVESLSKQLHQAFTQHNNAP</sequence>
<dbReference type="PANTHER" id="PTHR45953:SF1">
    <property type="entry name" value="IDURONATE 2-SULFATASE"/>
    <property type="match status" value="1"/>
</dbReference>
<accession>B4CXH4</accession>
<protein>
    <submittedName>
        <fullName evidence="9">Sulfatase</fullName>
    </submittedName>
</protein>
<feature type="region of interest" description="Disordered" evidence="7">
    <location>
        <begin position="1"/>
        <end position="29"/>
    </location>
</feature>
<keyword evidence="5" id="KW-0378">Hydrolase</keyword>
<proteinExistence type="inferred from homology"/>
<dbReference type="GO" id="GO:0046872">
    <property type="term" value="F:metal ion binding"/>
    <property type="evidence" value="ECO:0007669"/>
    <property type="project" value="UniProtKB-KW"/>
</dbReference>
<evidence type="ECO:0000313" key="10">
    <source>
        <dbReference type="Proteomes" id="UP000005824"/>
    </source>
</evidence>
<dbReference type="PANTHER" id="PTHR45953">
    <property type="entry name" value="IDURONATE 2-SULFATASE"/>
    <property type="match status" value="1"/>
</dbReference>
<keyword evidence="6" id="KW-0106">Calcium</keyword>
<organism evidence="9 10">
    <name type="scientific">Chthoniobacter flavus Ellin428</name>
    <dbReference type="NCBI Taxonomy" id="497964"/>
    <lineage>
        <taxon>Bacteria</taxon>
        <taxon>Pseudomonadati</taxon>
        <taxon>Verrucomicrobiota</taxon>
        <taxon>Spartobacteria</taxon>
        <taxon>Chthoniobacterales</taxon>
        <taxon>Chthoniobacteraceae</taxon>
        <taxon>Chthoniobacter</taxon>
    </lineage>
</organism>
<dbReference type="STRING" id="497964.CfE428DRAFT_1265"/>
<dbReference type="GO" id="GO:0005737">
    <property type="term" value="C:cytoplasm"/>
    <property type="evidence" value="ECO:0007669"/>
    <property type="project" value="TreeGrafter"/>
</dbReference>
<evidence type="ECO:0000259" key="8">
    <source>
        <dbReference type="Pfam" id="PF00884"/>
    </source>
</evidence>
<keyword evidence="4" id="KW-0732">Signal</keyword>
<evidence type="ECO:0000256" key="6">
    <source>
        <dbReference type="ARBA" id="ARBA00022837"/>
    </source>
</evidence>
<evidence type="ECO:0000256" key="2">
    <source>
        <dbReference type="ARBA" id="ARBA00008779"/>
    </source>
</evidence>
<evidence type="ECO:0000256" key="4">
    <source>
        <dbReference type="ARBA" id="ARBA00022729"/>
    </source>
</evidence>
<dbReference type="InterPro" id="IPR000917">
    <property type="entry name" value="Sulfatase_N"/>
</dbReference>
<evidence type="ECO:0000256" key="5">
    <source>
        <dbReference type="ARBA" id="ARBA00022801"/>
    </source>
</evidence>
<evidence type="ECO:0000256" key="1">
    <source>
        <dbReference type="ARBA" id="ARBA00001913"/>
    </source>
</evidence>
<evidence type="ECO:0000256" key="7">
    <source>
        <dbReference type="SAM" id="MobiDB-lite"/>
    </source>
</evidence>
<dbReference type="RefSeq" id="WP_006978591.1">
    <property type="nucleotide sequence ID" value="NZ_ABVL01000003.1"/>
</dbReference>
<dbReference type="Pfam" id="PF00884">
    <property type="entry name" value="Sulfatase"/>
    <property type="match status" value="1"/>
</dbReference>
<dbReference type="eggNOG" id="COG3119">
    <property type="taxonomic scope" value="Bacteria"/>
</dbReference>
<keyword evidence="10" id="KW-1185">Reference proteome</keyword>
<dbReference type="FunCoup" id="B4CXH4">
    <property type="interactions" value="205"/>
</dbReference>
<dbReference type="CDD" id="cd16030">
    <property type="entry name" value="iduronate-2-sulfatase"/>
    <property type="match status" value="1"/>
</dbReference>
<name>B4CXH4_9BACT</name>
<dbReference type="AlphaFoldDB" id="B4CXH4"/>
<comment type="caution">
    <text evidence="9">The sequence shown here is derived from an EMBL/GenBank/DDBJ whole genome shotgun (WGS) entry which is preliminary data.</text>
</comment>
<dbReference type="Gene3D" id="3.40.720.10">
    <property type="entry name" value="Alkaline Phosphatase, subunit A"/>
    <property type="match status" value="1"/>
</dbReference>
<dbReference type="GO" id="GO:0004423">
    <property type="term" value="F:iduronate-2-sulfatase activity"/>
    <property type="evidence" value="ECO:0007669"/>
    <property type="project" value="InterPro"/>
</dbReference>
<dbReference type="Proteomes" id="UP000005824">
    <property type="component" value="Unassembled WGS sequence"/>
</dbReference>
<comment type="cofactor">
    <cofactor evidence="1">
        <name>Ca(2+)</name>
        <dbReference type="ChEBI" id="CHEBI:29108"/>
    </cofactor>
</comment>
<evidence type="ECO:0000313" key="9">
    <source>
        <dbReference type="EMBL" id="EDY20972.1"/>
    </source>
</evidence>
<dbReference type="InterPro" id="IPR017850">
    <property type="entry name" value="Alkaline_phosphatase_core_sf"/>
</dbReference>
<dbReference type="EMBL" id="ABVL01000003">
    <property type="protein sequence ID" value="EDY20972.1"/>
    <property type="molecule type" value="Genomic_DNA"/>
</dbReference>
<dbReference type="InterPro" id="IPR035874">
    <property type="entry name" value="IDS"/>
</dbReference>
<evidence type="ECO:0000256" key="3">
    <source>
        <dbReference type="ARBA" id="ARBA00022723"/>
    </source>
</evidence>
<keyword evidence="3" id="KW-0479">Metal-binding</keyword>